<proteinExistence type="predicted"/>
<comment type="caution">
    <text evidence="2">The sequence shown here is derived from an EMBL/GenBank/DDBJ whole genome shotgun (WGS) entry which is preliminary data.</text>
</comment>
<dbReference type="SUPFAM" id="SSF56281">
    <property type="entry name" value="Metallo-hydrolase/oxidoreductase"/>
    <property type="match status" value="1"/>
</dbReference>
<gene>
    <name evidence="2" type="ORF">CLV42_10851</name>
</gene>
<dbReference type="InterPro" id="IPR050114">
    <property type="entry name" value="UPF0173_UPF0282_UlaG_hydrolase"/>
</dbReference>
<dbReference type="InterPro" id="IPR036866">
    <property type="entry name" value="RibonucZ/Hydroxyglut_hydro"/>
</dbReference>
<dbReference type="RefSeq" id="WP_106603604.1">
    <property type="nucleotide sequence ID" value="NZ_PYGK01000008.1"/>
</dbReference>
<feature type="domain" description="Metallo-beta-lactamase" evidence="1">
    <location>
        <begin position="7"/>
        <end position="190"/>
    </location>
</feature>
<sequence>MEVTYYGHSCFSVSTAGKSLLFDPFISRNDLAKHINIDDIHPDYIFVSHGHFDHMLDVVAIARRTGAMVLAGWELYSYFSKEGITNAMPINPGGRYTFEFGTVKAFSAQHSSSLEDGTYAGMAAGFAFKTRDGNFYYSGDTALTLDMGLVAKWAKLDFAVFPIGGGLTMDAEDAIEAAALVQVKEVIGVHYDTFPFIAIDKTSVLAAFKKTGVNIHLPEIGTSVTMITQR</sequence>
<evidence type="ECO:0000313" key="2">
    <source>
        <dbReference type="EMBL" id="PSL28132.1"/>
    </source>
</evidence>
<dbReference type="AlphaFoldDB" id="A0A2P8G2C9"/>
<protein>
    <submittedName>
        <fullName evidence="2">L-ascorbate metabolism protein UlaG (Beta-lactamase superfamily)</fullName>
    </submittedName>
</protein>
<dbReference type="Proteomes" id="UP000240978">
    <property type="component" value="Unassembled WGS sequence"/>
</dbReference>
<evidence type="ECO:0000313" key="3">
    <source>
        <dbReference type="Proteomes" id="UP000240978"/>
    </source>
</evidence>
<name>A0A2P8G2C9_9BACT</name>
<dbReference type="NCBIfam" id="NF001911">
    <property type="entry name" value="PRK00685.1"/>
    <property type="match status" value="1"/>
</dbReference>
<keyword evidence="3" id="KW-1185">Reference proteome</keyword>
<dbReference type="Pfam" id="PF13483">
    <property type="entry name" value="Lactamase_B_3"/>
    <property type="match status" value="1"/>
</dbReference>
<dbReference type="PANTHER" id="PTHR43546:SF3">
    <property type="entry name" value="UPF0173 METAL-DEPENDENT HYDROLASE MJ1163"/>
    <property type="match status" value="1"/>
</dbReference>
<reference evidence="2 3" key="1">
    <citation type="submission" date="2018-03" db="EMBL/GenBank/DDBJ databases">
        <title>Genomic Encyclopedia of Archaeal and Bacterial Type Strains, Phase II (KMG-II): from individual species to whole genera.</title>
        <authorList>
            <person name="Goeker M."/>
        </authorList>
    </citation>
    <scope>NUCLEOTIDE SEQUENCE [LARGE SCALE GENOMIC DNA]</scope>
    <source>
        <strain evidence="2 3">DSM 18107</strain>
    </source>
</reference>
<dbReference type="OrthoDB" id="9789133at2"/>
<organism evidence="2 3">
    <name type="scientific">Chitinophaga ginsengisoli</name>
    <dbReference type="NCBI Taxonomy" id="363837"/>
    <lineage>
        <taxon>Bacteria</taxon>
        <taxon>Pseudomonadati</taxon>
        <taxon>Bacteroidota</taxon>
        <taxon>Chitinophagia</taxon>
        <taxon>Chitinophagales</taxon>
        <taxon>Chitinophagaceae</taxon>
        <taxon>Chitinophaga</taxon>
    </lineage>
</organism>
<dbReference type="Gene3D" id="3.60.15.10">
    <property type="entry name" value="Ribonuclease Z/Hydroxyacylglutathione hydrolase-like"/>
    <property type="match status" value="1"/>
</dbReference>
<dbReference type="SMART" id="SM00849">
    <property type="entry name" value="Lactamase_B"/>
    <property type="match status" value="1"/>
</dbReference>
<dbReference type="EMBL" id="PYGK01000008">
    <property type="protein sequence ID" value="PSL28132.1"/>
    <property type="molecule type" value="Genomic_DNA"/>
</dbReference>
<dbReference type="InterPro" id="IPR001279">
    <property type="entry name" value="Metallo-B-lactamas"/>
</dbReference>
<dbReference type="PANTHER" id="PTHR43546">
    <property type="entry name" value="UPF0173 METAL-DEPENDENT HYDROLASE MJ1163-RELATED"/>
    <property type="match status" value="1"/>
</dbReference>
<evidence type="ECO:0000259" key="1">
    <source>
        <dbReference type="SMART" id="SM00849"/>
    </source>
</evidence>
<accession>A0A2P8G2C9</accession>